<protein>
    <submittedName>
        <fullName evidence="5">Gfo/Idh/MocA family oxidoreductase</fullName>
    </submittedName>
</protein>
<dbReference type="InterPro" id="IPR055170">
    <property type="entry name" value="GFO_IDH_MocA-like_dom"/>
</dbReference>
<dbReference type="Gene3D" id="3.30.360.10">
    <property type="entry name" value="Dihydrodipicolinate Reductase, domain 2"/>
    <property type="match status" value="1"/>
</dbReference>
<dbReference type="GO" id="GO:0000166">
    <property type="term" value="F:nucleotide binding"/>
    <property type="evidence" value="ECO:0007669"/>
    <property type="project" value="InterPro"/>
</dbReference>
<organism evidence="5 6">
    <name type="scientific">Candidatus Ruthenibacterium avium</name>
    <dbReference type="NCBI Taxonomy" id="2838751"/>
    <lineage>
        <taxon>Bacteria</taxon>
        <taxon>Bacillati</taxon>
        <taxon>Bacillota</taxon>
        <taxon>Clostridia</taxon>
        <taxon>Eubacteriales</taxon>
        <taxon>Oscillospiraceae</taxon>
        <taxon>Ruthenibacterium</taxon>
    </lineage>
</organism>
<dbReference type="SUPFAM" id="SSF55347">
    <property type="entry name" value="Glyceraldehyde-3-phosphate dehydrogenase-like, C-terminal domain"/>
    <property type="match status" value="1"/>
</dbReference>
<comment type="caution">
    <text evidence="5">The sequence shown here is derived from an EMBL/GenBank/DDBJ whole genome shotgun (WGS) entry which is preliminary data.</text>
</comment>
<feature type="domain" description="GFO/IDH/MocA-like oxidoreductase" evidence="4">
    <location>
        <begin position="134"/>
        <end position="245"/>
    </location>
</feature>
<dbReference type="GO" id="GO:0016491">
    <property type="term" value="F:oxidoreductase activity"/>
    <property type="evidence" value="ECO:0007669"/>
    <property type="project" value="UniProtKB-KW"/>
</dbReference>
<evidence type="ECO:0000313" key="5">
    <source>
        <dbReference type="EMBL" id="HJB39804.1"/>
    </source>
</evidence>
<dbReference type="InterPro" id="IPR050984">
    <property type="entry name" value="Gfo/Idh/MocA_domain"/>
</dbReference>
<reference evidence="5" key="2">
    <citation type="submission" date="2021-04" db="EMBL/GenBank/DDBJ databases">
        <authorList>
            <person name="Gilroy R."/>
        </authorList>
    </citation>
    <scope>NUCLEOTIDE SEQUENCE</scope>
    <source>
        <strain evidence="5">ChiBcec8-14828</strain>
    </source>
</reference>
<comment type="similarity">
    <text evidence="1">Belongs to the Gfo/Idh/MocA family.</text>
</comment>
<accession>A0A9D2M2U8</accession>
<proteinExistence type="inferred from homology"/>
<sequence>MALKFAILTAGNIATHMAQTVSQMKDEGIECYAIAARSTERAAVLAKRCGFAIAYGSYEALFEDEHVDLVYIGSPHSHHYEHAKAALEHGKHVLCEKPMTVNEAQAKELFALAKERGLLLVEATWTRFMPFVPALQEVLKSGAIGEIETLTCSFGVPVAKKERIAQPELAGGALLDLGIYPLTMAAIALGEPKEICGVCTKTDLGVDAQNSISLSYESGAVACLTSGIHAQLDNCAVLYGTCGKIVIPHFWHADGFTVYPAEGEPKEYSFPHDFTGYEYEVRCAAKAIAQGQTECPELPHAETLRILHQMDTLRKAWGLSYPFE</sequence>
<dbReference type="PANTHER" id="PTHR22604">
    <property type="entry name" value="OXIDOREDUCTASES"/>
    <property type="match status" value="1"/>
</dbReference>
<dbReference type="SUPFAM" id="SSF51735">
    <property type="entry name" value="NAD(P)-binding Rossmann-fold domains"/>
    <property type="match status" value="1"/>
</dbReference>
<dbReference type="Proteomes" id="UP000824209">
    <property type="component" value="Unassembled WGS sequence"/>
</dbReference>
<evidence type="ECO:0000256" key="1">
    <source>
        <dbReference type="ARBA" id="ARBA00010928"/>
    </source>
</evidence>
<gene>
    <name evidence="5" type="ORF">H9943_05345</name>
</gene>
<dbReference type="Pfam" id="PF01408">
    <property type="entry name" value="GFO_IDH_MocA"/>
    <property type="match status" value="1"/>
</dbReference>
<evidence type="ECO:0000259" key="4">
    <source>
        <dbReference type="Pfam" id="PF22725"/>
    </source>
</evidence>
<evidence type="ECO:0000313" key="6">
    <source>
        <dbReference type="Proteomes" id="UP000824209"/>
    </source>
</evidence>
<dbReference type="EMBL" id="DWYA01000050">
    <property type="protein sequence ID" value="HJB39804.1"/>
    <property type="molecule type" value="Genomic_DNA"/>
</dbReference>
<dbReference type="AlphaFoldDB" id="A0A9D2M2U8"/>
<dbReference type="InterPro" id="IPR000683">
    <property type="entry name" value="Gfo/Idh/MocA-like_OxRdtase_N"/>
</dbReference>
<evidence type="ECO:0000256" key="2">
    <source>
        <dbReference type="ARBA" id="ARBA00023002"/>
    </source>
</evidence>
<dbReference type="InterPro" id="IPR036291">
    <property type="entry name" value="NAD(P)-bd_dom_sf"/>
</dbReference>
<dbReference type="PANTHER" id="PTHR22604:SF105">
    <property type="entry name" value="TRANS-1,2-DIHYDROBENZENE-1,2-DIOL DEHYDROGENASE"/>
    <property type="match status" value="1"/>
</dbReference>
<keyword evidence="2" id="KW-0560">Oxidoreductase</keyword>
<dbReference type="Pfam" id="PF22725">
    <property type="entry name" value="GFO_IDH_MocA_C3"/>
    <property type="match status" value="1"/>
</dbReference>
<feature type="domain" description="Gfo/Idh/MocA-like oxidoreductase N-terminal" evidence="3">
    <location>
        <begin position="4"/>
        <end position="120"/>
    </location>
</feature>
<reference evidence="5" key="1">
    <citation type="journal article" date="2021" name="PeerJ">
        <title>Extensive microbial diversity within the chicken gut microbiome revealed by metagenomics and culture.</title>
        <authorList>
            <person name="Gilroy R."/>
            <person name="Ravi A."/>
            <person name="Getino M."/>
            <person name="Pursley I."/>
            <person name="Horton D.L."/>
            <person name="Alikhan N.F."/>
            <person name="Baker D."/>
            <person name="Gharbi K."/>
            <person name="Hall N."/>
            <person name="Watson M."/>
            <person name="Adriaenssens E.M."/>
            <person name="Foster-Nyarko E."/>
            <person name="Jarju S."/>
            <person name="Secka A."/>
            <person name="Antonio M."/>
            <person name="Oren A."/>
            <person name="Chaudhuri R.R."/>
            <person name="La Ragione R."/>
            <person name="Hildebrand F."/>
            <person name="Pallen M.J."/>
        </authorList>
    </citation>
    <scope>NUCLEOTIDE SEQUENCE</scope>
    <source>
        <strain evidence="5">ChiBcec8-14828</strain>
    </source>
</reference>
<dbReference type="Gene3D" id="3.40.50.720">
    <property type="entry name" value="NAD(P)-binding Rossmann-like Domain"/>
    <property type="match status" value="1"/>
</dbReference>
<name>A0A9D2M2U8_9FIRM</name>
<evidence type="ECO:0000259" key="3">
    <source>
        <dbReference type="Pfam" id="PF01408"/>
    </source>
</evidence>